<dbReference type="GO" id="GO:0032259">
    <property type="term" value="P:methylation"/>
    <property type="evidence" value="ECO:0007669"/>
    <property type="project" value="UniProtKB-KW"/>
</dbReference>
<dbReference type="InterPro" id="IPR013216">
    <property type="entry name" value="Methyltransf_11"/>
</dbReference>
<evidence type="ECO:0000259" key="6">
    <source>
        <dbReference type="Pfam" id="PF08241"/>
    </source>
</evidence>
<dbReference type="InterPro" id="IPR050447">
    <property type="entry name" value="Erg6_SMT_methyltransf"/>
</dbReference>
<dbReference type="EMBL" id="NCXP01000003">
    <property type="protein sequence ID" value="OSC42370.1"/>
    <property type="molecule type" value="Genomic_DNA"/>
</dbReference>
<protein>
    <submittedName>
        <fullName evidence="7">SAM-dependent methyltransferase</fullName>
    </submittedName>
</protein>
<gene>
    <name evidence="7" type="ORF">B8W66_05230</name>
</gene>
<evidence type="ECO:0000256" key="4">
    <source>
        <dbReference type="ARBA" id="ARBA00037600"/>
    </source>
</evidence>
<dbReference type="STRING" id="1430326.B8W66_05230"/>
<name>A0A1X2LYW4_9MYCO</name>
<evidence type="ECO:0000256" key="2">
    <source>
        <dbReference type="ARBA" id="ARBA00022603"/>
    </source>
</evidence>
<dbReference type="InterPro" id="IPR029063">
    <property type="entry name" value="SAM-dependent_MTases_sf"/>
</dbReference>
<sequence>MRLTRFKLVASGYGVLTLLSRSRKRKPDDLVFLNWGYEDDPPMNIPLDASDEPDRYGIQLYHRTATQVDLTGKQVLEVGCGHGGGASYLMRTLHPATYTGLDLNGAAIKLCLGRHNVPGLTFMKGDAENLPFPDESFDAVINVESSHCYPHLSRFFAEVARVLRPGGHFLYSDMRQAPDIPDWQAAIADAPMRLLSERVINAEVLRGLEKNSPQQTKMVERNIPPIPIARWWARSVFGVEGGAFYRSLQAGKISYKMFCFVKP</sequence>
<organism evidence="7 8">
    <name type="scientific">Mycobacterium decipiens</name>
    <dbReference type="NCBI Taxonomy" id="1430326"/>
    <lineage>
        <taxon>Bacteria</taxon>
        <taxon>Bacillati</taxon>
        <taxon>Actinomycetota</taxon>
        <taxon>Actinomycetes</taxon>
        <taxon>Mycobacteriales</taxon>
        <taxon>Mycobacteriaceae</taxon>
        <taxon>Mycobacterium</taxon>
    </lineage>
</organism>
<evidence type="ECO:0000256" key="3">
    <source>
        <dbReference type="ARBA" id="ARBA00022679"/>
    </source>
</evidence>
<dbReference type="InterPro" id="IPR054877">
    <property type="entry name" value="PthPhpthDimycoMt"/>
</dbReference>
<evidence type="ECO:0000313" key="8">
    <source>
        <dbReference type="Proteomes" id="UP000193247"/>
    </source>
</evidence>
<accession>A0A1X2LYW4</accession>
<keyword evidence="8" id="KW-1185">Reference proteome</keyword>
<reference evidence="7 8" key="1">
    <citation type="submission" date="2017-04" db="EMBL/GenBank/DDBJ databases">
        <title>The new phylogeny of genus Mycobacterium.</title>
        <authorList>
            <person name="Tortoli E."/>
            <person name="Trovato A."/>
            <person name="Cirillo D.M."/>
        </authorList>
    </citation>
    <scope>NUCLEOTIDE SEQUENCE [LARGE SCALE GENOMIC DNA]</scope>
    <source>
        <strain evidence="7 8">TBL 1200985</strain>
    </source>
</reference>
<keyword evidence="1" id="KW-0443">Lipid metabolism</keyword>
<dbReference type="Proteomes" id="UP000193247">
    <property type="component" value="Unassembled WGS sequence"/>
</dbReference>
<dbReference type="CDD" id="cd02440">
    <property type="entry name" value="AdoMet_MTases"/>
    <property type="match status" value="1"/>
</dbReference>
<comment type="similarity">
    <text evidence="5">Belongs to the methyltransferase superfamily. Phthiotriol/phenolphthiotriol dimycocerosates methyltransferase family.</text>
</comment>
<dbReference type="PANTHER" id="PTHR44068:SF1">
    <property type="entry name" value="HYPOTHETICAL LOC100005854"/>
    <property type="match status" value="1"/>
</dbReference>
<dbReference type="GO" id="GO:0003838">
    <property type="term" value="F:sterol 24-C-methyltransferase activity"/>
    <property type="evidence" value="ECO:0007669"/>
    <property type="project" value="TreeGrafter"/>
</dbReference>
<dbReference type="RefSeq" id="WP_085323953.1">
    <property type="nucleotide sequence ID" value="NZ_NCXP01000003.1"/>
</dbReference>
<dbReference type="NCBIfam" id="NF045823">
    <property type="entry name" value="PthPhpthDimycoMt"/>
    <property type="match status" value="1"/>
</dbReference>
<evidence type="ECO:0000313" key="7">
    <source>
        <dbReference type="EMBL" id="OSC42370.1"/>
    </source>
</evidence>
<keyword evidence="3 7" id="KW-0808">Transferase</keyword>
<keyword evidence="2 7" id="KW-0489">Methyltransferase</keyword>
<feature type="domain" description="Methyltransferase type 11" evidence="6">
    <location>
        <begin position="76"/>
        <end position="170"/>
    </location>
</feature>
<dbReference type="SUPFAM" id="SSF53335">
    <property type="entry name" value="S-adenosyl-L-methionine-dependent methyltransferases"/>
    <property type="match status" value="1"/>
</dbReference>
<dbReference type="AlphaFoldDB" id="A0A1X2LYW4"/>
<dbReference type="PANTHER" id="PTHR44068">
    <property type="entry name" value="ZGC:194242"/>
    <property type="match status" value="1"/>
</dbReference>
<comment type="function">
    <text evidence="4">Catalyzes the methylation of the lipid moiety of the intermediate compounds phthiotriol and glycosylated phenolphthiotriol dimycoserosates to form phthiocerol dimycocerosates (DIM A) and glycosylated phenolphthiocerol dimycocerosates (PGL).</text>
</comment>
<dbReference type="OrthoDB" id="9769602at2"/>
<evidence type="ECO:0000256" key="1">
    <source>
        <dbReference type="ARBA" id="ARBA00022516"/>
    </source>
</evidence>
<keyword evidence="1" id="KW-0444">Lipid biosynthesis</keyword>
<evidence type="ECO:0000256" key="5">
    <source>
        <dbReference type="ARBA" id="ARBA00038330"/>
    </source>
</evidence>
<comment type="caution">
    <text evidence="7">The sequence shown here is derived from an EMBL/GenBank/DDBJ whole genome shotgun (WGS) entry which is preliminary data.</text>
</comment>
<dbReference type="GO" id="GO:0016126">
    <property type="term" value="P:sterol biosynthetic process"/>
    <property type="evidence" value="ECO:0007669"/>
    <property type="project" value="TreeGrafter"/>
</dbReference>
<dbReference type="Gene3D" id="3.40.50.150">
    <property type="entry name" value="Vaccinia Virus protein VP39"/>
    <property type="match status" value="1"/>
</dbReference>
<dbReference type="Pfam" id="PF08241">
    <property type="entry name" value="Methyltransf_11"/>
    <property type="match status" value="1"/>
</dbReference>
<proteinExistence type="inferred from homology"/>